<reference evidence="2 3" key="1">
    <citation type="journal article" date="2014" name="Int. J. Syst. Evol. Microbiol.">
        <title>Complete genome sequence of Corynebacterium casei LMG S-19264T (=DSM 44701T), isolated from a smear-ripened cheese.</title>
        <authorList>
            <consortium name="US DOE Joint Genome Institute (JGI-PGF)"/>
            <person name="Walter F."/>
            <person name="Albersmeier A."/>
            <person name="Kalinowski J."/>
            <person name="Ruckert C."/>
        </authorList>
    </citation>
    <scope>NUCLEOTIDE SEQUENCE [LARGE SCALE GENOMIC DNA]</scope>
    <source>
        <strain evidence="2 3">KCTC 12866</strain>
    </source>
</reference>
<feature type="coiled-coil region" evidence="1">
    <location>
        <begin position="319"/>
        <end position="353"/>
    </location>
</feature>
<organism evidence="2 3">
    <name type="scientific">Persicitalea jodogahamensis</name>
    <dbReference type="NCBI Taxonomy" id="402147"/>
    <lineage>
        <taxon>Bacteria</taxon>
        <taxon>Pseudomonadati</taxon>
        <taxon>Bacteroidota</taxon>
        <taxon>Cytophagia</taxon>
        <taxon>Cytophagales</taxon>
        <taxon>Spirosomataceae</taxon>
        <taxon>Persicitalea</taxon>
    </lineage>
</organism>
<keyword evidence="3" id="KW-1185">Reference proteome</keyword>
<gene>
    <name evidence="2" type="ORF">GCM10007390_11060</name>
</gene>
<evidence type="ECO:0000256" key="1">
    <source>
        <dbReference type="SAM" id="Coils"/>
    </source>
</evidence>
<evidence type="ECO:0008006" key="4">
    <source>
        <dbReference type="Google" id="ProtNLM"/>
    </source>
</evidence>
<proteinExistence type="predicted"/>
<dbReference type="EMBL" id="BMXF01000001">
    <property type="protein sequence ID" value="GHB59188.1"/>
    <property type="molecule type" value="Genomic_DNA"/>
</dbReference>
<keyword evidence="1" id="KW-0175">Coiled coil</keyword>
<dbReference type="AlphaFoldDB" id="A0A8J3D6G8"/>
<sequence>MGPGAGFSNTGSNYNTFIGPLAGYSNALGEKNMFIGVSTGYDNTSGNFNLLLGYAAGRKNTVASSNSFLGYQSGFNTTIGSDNTFIGSNSGSVNVTGFNNTAIGSGADFGSNGLSNATAIGAGAIVSQNNSIALGNPTSSVGVGNSAPTARFHVSGGGTVATGVRLEGLVNASGTVYPLYVDGSGNVMKSSTAGAREAAESLDRNWMLTADSHLINNNAGGIVIGTGLNSTPTGYKLYVSEGILTERVKVAVKNTSEWRDNVLQADYNLRSIEEVEKFIKENKHLPGVPSAQEMVEKGNDLQKTDAVLLEKIEEIMLYVIDLKKENARLKSESEAQQNVIQSLSKKVLDLEKR</sequence>
<name>A0A8J3D6G8_9BACT</name>
<evidence type="ECO:0000313" key="3">
    <source>
        <dbReference type="Proteomes" id="UP000598271"/>
    </source>
</evidence>
<dbReference type="Proteomes" id="UP000598271">
    <property type="component" value="Unassembled WGS sequence"/>
</dbReference>
<accession>A0A8J3D6G8</accession>
<protein>
    <recommendedName>
        <fullName evidence="4">TMF family protein</fullName>
    </recommendedName>
</protein>
<evidence type="ECO:0000313" key="2">
    <source>
        <dbReference type="EMBL" id="GHB59188.1"/>
    </source>
</evidence>
<dbReference type="Gene3D" id="2.150.10.10">
    <property type="entry name" value="Serralysin-like metalloprotease, C-terminal"/>
    <property type="match status" value="1"/>
</dbReference>
<comment type="caution">
    <text evidence="2">The sequence shown here is derived from an EMBL/GenBank/DDBJ whole genome shotgun (WGS) entry which is preliminary data.</text>
</comment>
<dbReference type="InterPro" id="IPR011049">
    <property type="entry name" value="Serralysin-like_metalloprot_C"/>
</dbReference>